<dbReference type="PANTHER" id="PTHR13235">
    <property type="entry name" value="SINGLE-STRAND SELECTIVE MONOFUNCTIONAL URACIL DNA GLYCOSYLASE"/>
    <property type="match status" value="1"/>
</dbReference>
<keyword evidence="5" id="KW-0238">DNA-binding</keyword>
<reference evidence="9 10" key="1">
    <citation type="journal article" date="2015" name="Nat. Commun.">
        <title>Lucilia cuprina genome unlocks parasitic fly biology to underpin future interventions.</title>
        <authorList>
            <person name="Anstead C.A."/>
            <person name="Korhonen P.K."/>
            <person name="Young N.D."/>
            <person name="Hall R.S."/>
            <person name="Jex A.R."/>
            <person name="Murali S.C."/>
            <person name="Hughes D.S."/>
            <person name="Lee S.F."/>
            <person name="Perry T."/>
            <person name="Stroehlein A.J."/>
            <person name="Ansell B.R."/>
            <person name="Breugelmans B."/>
            <person name="Hofmann A."/>
            <person name="Qu J."/>
            <person name="Dugan S."/>
            <person name="Lee S.L."/>
            <person name="Chao H."/>
            <person name="Dinh H."/>
            <person name="Han Y."/>
            <person name="Doddapaneni H.V."/>
            <person name="Worley K.C."/>
            <person name="Muzny D.M."/>
            <person name="Ioannidis P."/>
            <person name="Waterhouse R.M."/>
            <person name="Zdobnov E.M."/>
            <person name="James P.J."/>
            <person name="Bagnall N.H."/>
            <person name="Kotze A.C."/>
            <person name="Gibbs R.A."/>
            <person name="Richards S."/>
            <person name="Batterham P."/>
            <person name="Gasser R.B."/>
        </authorList>
    </citation>
    <scope>NUCLEOTIDE SEQUENCE [LARGE SCALE GENOMIC DNA]</scope>
    <source>
        <strain evidence="9 10">LS</strain>
        <tissue evidence="9">Full body</tissue>
    </source>
</reference>
<dbReference type="GO" id="GO:0005634">
    <property type="term" value="C:nucleus"/>
    <property type="evidence" value="ECO:0007669"/>
    <property type="project" value="UniProtKB-SubCell"/>
</dbReference>
<feature type="domain" description="Uracil-DNA glycosylase-like" evidence="8">
    <location>
        <begin position="59"/>
        <end position="231"/>
    </location>
</feature>
<comment type="similarity">
    <text evidence="2">Belongs to the uracil-DNA glycosylase (UDG) superfamily. SMUG1 family.</text>
</comment>
<dbReference type="GO" id="GO:0017065">
    <property type="term" value="F:single-strand selective uracil DNA N-glycosylase activity"/>
    <property type="evidence" value="ECO:0007669"/>
    <property type="project" value="InterPro"/>
</dbReference>
<evidence type="ECO:0000256" key="1">
    <source>
        <dbReference type="ARBA" id="ARBA00004123"/>
    </source>
</evidence>
<dbReference type="Proteomes" id="UP000037069">
    <property type="component" value="Unassembled WGS sequence"/>
</dbReference>
<dbReference type="FunFam" id="3.40.470.10:FF:000017">
    <property type="entry name" value="Single-strand-selective monofunctional uracil-DNA glycosylase 1"/>
    <property type="match status" value="1"/>
</dbReference>
<sequence>MSANTDVDSELWRQFYKLETQLNEKLRNITTPLEISYIYNPVEYAADLHQAYLKKYLKGGKKVLFIGLNPGPNGMGQTGIPFGNITTVRDKMGLNGTVNQPPNIHPKRPVNGLATTIEEPSGKRLWTKFQELSDGSLDIFFEQCFVYNFCPLLFYNSKGDYISPQKLKAPYNRQISNACLHTIEQILELIQPEVIVAIGRYAYDNLKAVKYCIEKRLLYLRHPSPRACTKNWSKIADEFFKNENLLKYFRITEQNKHKLMKSATLEHIEGKLCC</sequence>
<dbReference type="SUPFAM" id="SSF52141">
    <property type="entry name" value="Uracil-DNA glycosylase-like"/>
    <property type="match status" value="1"/>
</dbReference>
<dbReference type="OrthoDB" id="408702at2759"/>
<dbReference type="Pfam" id="PF03167">
    <property type="entry name" value="UDG"/>
    <property type="match status" value="1"/>
</dbReference>
<gene>
    <name evidence="9" type="ORF">FF38_10666</name>
</gene>
<comment type="caution">
    <text evidence="9">The sequence shown here is derived from an EMBL/GenBank/DDBJ whole genome shotgun (WGS) entry which is preliminary data.</text>
</comment>
<proteinExistence type="inferred from homology"/>
<keyword evidence="6" id="KW-0234">DNA repair</keyword>
<dbReference type="InterPro" id="IPR039134">
    <property type="entry name" value="SMUG1"/>
</dbReference>
<keyword evidence="3" id="KW-0227">DNA damage</keyword>
<dbReference type="GO" id="GO:0000703">
    <property type="term" value="F:oxidized pyrimidine nucleobase lesion DNA N-glycosylase activity"/>
    <property type="evidence" value="ECO:0007669"/>
    <property type="project" value="TreeGrafter"/>
</dbReference>
<evidence type="ECO:0000256" key="2">
    <source>
        <dbReference type="ARBA" id="ARBA00007889"/>
    </source>
</evidence>
<evidence type="ECO:0000256" key="5">
    <source>
        <dbReference type="ARBA" id="ARBA00023125"/>
    </source>
</evidence>
<comment type="subcellular location">
    <subcellularLocation>
        <location evidence="1">Nucleus</location>
    </subcellularLocation>
</comment>
<evidence type="ECO:0000313" key="10">
    <source>
        <dbReference type="Proteomes" id="UP000037069"/>
    </source>
</evidence>
<keyword evidence="7" id="KW-0539">Nucleus</keyword>
<dbReference type="OMA" id="EYLCIER"/>
<name>A0A0L0CG11_LUCCU</name>
<dbReference type="PANTHER" id="PTHR13235:SF2">
    <property type="entry name" value="SINGLE-STRAND SELECTIVE MONOFUNCTIONAL URACIL DNA GLYCOSYLASE"/>
    <property type="match status" value="1"/>
</dbReference>
<dbReference type="STRING" id="7375.A0A0L0CG11"/>
<organism evidence="9 10">
    <name type="scientific">Lucilia cuprina</name>
    <name type="common">Green bottle fly</name>
    <name type="synonym">Australian sheep blowfly</name>
    <dbReference type="NCBI Taxonomy" id="7375"/>
    <lineage>
        <taxon>Eukaryota</taxon>
        <taxon>Metazoa</taxon>
        <taxon>Ecdysozoa</taxon>
        <taxon>Arthropoda</taxon>
        <taxon>Hexapoda</taxon>
        <taxon>Insecta</taxon>
        <taxon>Pterygota</taxon>
        <taxon>Neoptera</taxon>
        <taxon>Endopterygota</taxon>
        <taxon>Diptera</taxon>
        <taxon>Brachycera</taxon>
        <taxon>Muscomorpha</taxon>
        <taxon>Oestroidea</taxon>
        <taxon>Calliphoridae</taxon>
        <taxon>Luciliinae</taxon>
        <taxon>Lucilia</taxon>
    </lineage>
</organism>
<dbReference type="AlphaFoldDB" id="A0A0L0CG11"/>
<evidence type="ECO:0000256" key="4">
    <source>
        <dbReference type="ARBA" id="ARBA00022801"/>
    </source>
</evidence>
<evidence type="ECO:0000256" key="6">
    <source>
        <dbReference type="ARBA" id="ARBA00023204"/>
    </source>
</evidence>
<dbReference type="GO" id="GO:0006284">
    <property type="term" value="P:base-excision repair"/>
    <property type="evidence" value="ECO:0007669"/>
    <property type="project" value="InterPro"/>
</dbReference>
<dbReference type="InterPro" id="IPR036895">
    <property type="entry name" value="Uracil-DNA_glycosylase-like_sf"/>
</dbReference>
<dbReference type="Gene3D" id="3.40.470.10">
    <property type="entry name" value="Uracil-DNA glycosylase-like domain"/>
    <property type="match status" value="1"/>
</dbReference>
<protein>
    <recommendedName>
        <fullName evidence="8">Uracil-DNA glycosylase-like domain-containing protein</fullName>
    </recommendedName>
</protein>
<evidence type="ECO:0000256" key="7">
    <source>
        <dbReference type="ARBA" id="ARBA00023242"/>
    </source>
</evidence>
<accession>A0A0L0CG11</accession>
<dbReference type="GO" id="GO:0003677">
    <property type="term" value="F:DNA binding"/>
    <property type="evidence" value="ECO:0007669"/>
    <property type="project" value="UniProtKB-KW"/>
</dbReference>
<evidence type="ECO:0000259" key="8">
    <source>
        <dbReference type="Pfam" id="PF03167"/>
    </source>
</evidence>
<dbReference type="InterPro" id="IPR005122">
    <property type="entry name" value="Uracil-DNA_glycosylase-like"/>
</dbReference>
<dbReference type="EMBL" id="JRES01000531">
    <property type="protein sequence ID" value="KNC30409.1"/>
    <property type="molecule type" value="Genomic_DNA"/>
</dbReference>
<keyword evidence="4" id="KW-0378">Hydrolase</keyword>
<evidence type="ECO:0000313" key="9">
    <source>
        <dbReference type="EMBL" id="KNC30409.1"/>
    </source>
</evidence>
<evidence type="ECO:0000256" key="3">
    <source>
        <dbReference type="ARBA" id="ARBA00022763"/>
    </source>
</evidence>
<keyword evidence="10" id="KW-1185">Reference proteome</keyword>